<keyword evidence="4" id="KW-1185">Reference proteome</keyword>
<dbReference type="GO" id="GO:0004416">
    <property type="term" value="F:hydroxyacylglutathione hydrolase activity"/>
    <property type="evidence" value="ECO:0007669"/>
    <property type="project" value="UniProtKB-EC"/>
</dbReference>
<dbReference type="SMART" id="SM00849">
    <property type="entry name" value="Lactamase_B"/>
    <property type="match status" value="1"/>
</dbReference>
<sequence length="224" mass="23849">MITLDAYTGHVSPGSNPQQRAVPGARIVKMSVGQMDNNAYLVQDTATGSSLLIDAANEPERLLELIGQQAAGRLELIITTHQHADHWFGLEKVVAGTSAATAAHELDAEPLPVTPDRLLAEGDTVQVGELTLGAVHLRGHTPGSVALVLTDGAGQVHLFTGDSLFPGGVGRTTTPADFDSLYGDVTTKLFDRFPDETIVYPGHGDDTTLGAERPHLGEWRERGW</sequence>
<dbReference type="AlphaFoldDB" id="A0A7K0D4M2"/>
<dbReference type="SUPFAM" id="SSF56281">
    <property type="entry name" value="Metallo-hydrolase/oxidoreductase"/>
    <property type="match status" value="1"/>
</dbReference>
<evidence type="ECO:0000256" key="1">
    <source>
        <dbReference type="SAM" id="MobiDB-lite"/>
    </source>
</evidence>
<dbReference type="EMBL" id="WEGK01000007">
    <property type="protein sequence ID" value="MQY20669.1"/>
    <property type="molecule type" value="Genomic_DNA"/>
</dbReference>
<proteinExistence type="predicted"/>
<organism evidence="3 4">
    <name type="scientific">Nocardia macrotermitis</name>
    <dbReference type="NCBI Taxonomy" id="2585198"/>
    <lineage>
        <taxon>Bacteria</taxon>
        <taxon>Bacillati</taxon>
        <taxon>Actinomycetota</taxon>
        <taxon>Actinomycetes</taxon>
        <taxon>Mycobacteriales</taxon>
        <taxon>Nocardiaceae</taxon>
        <taxon>Nocardia</taxon>
    </lineage>
</organism>
<keyword evidence="3" id="KW-0378">Hydrolase</keyword>
<dbReference type="RefSeq" id="WP_319945083.1">
    <property type="nucleotide sequence ID" value="NZ_WEGK01000007.1"/>
</dbReference>
<feature type="domain" description="Metallo-beta-lactamase" evidence="2">
    <location>
        <begin position="36"/>
        <end position="203"/>
    </location>
</feature>
<dbReference type="InterPro" id="IPR051453">
    <property type="entry name" value="MBL_Glyoxalase_II"/>
</dbReference>
<feature type="region of interest" description="Disordered" evidence="1">
    <location>
        <begin position="1"/>
        <end position="20"/>
    </location>
</feature>
<reference evidence="3 4" key="1">
    <citation type="submission" date="2019-10" db="EMBL/GenBank/DDBJ databases">
        <title>Nocardia macrotermitis sp. nov. and Nocardia aurantia sp. nov., isolated from the gut of fungus growing-termite Macrotermes natalensis.</title>
        <authorList>
            <person name="Benndorf R."/>
            <person name="Schwitalla J."/>
            <person name="Martin K."/>
            <person name="De Beer W."/>
            <person name="Kaster A.-K."/>
            <person name="Vollmers J."/>
            <person name="Poulsen M."/>
            <person name="Beemelmanns C."/>
        </authorList>
    </citation>
    <scope>NUCLEOTIDE SEQUENCE [LARGE SCALE GENOMIC DNA]</scope>
    <source>
        <strain evidence="3 4">RB20</strain>
    </source>
</reference>
<dbReference type="PANTHER" id="PTHR46233">
    <property type="entry name" value="HYDROXYACYLGLUTATHIONE HYDROLASE GLOC"/>
    <property type="match status" value="1"/>
</dbReference>
<dbReference type="InterPro" id="IPR036866">
    <property type="entry name" value="RibonucZ/Hydroxyglut_hydro"/>
</dbReference>
<gene>
    <name evidence="3" type="primary">gloC</name>
    <name evidence="3" type="ORF">NRB20_37770</name>
</gene>
<dbReference type="CDD" id="cd06262">
    <property type="entry name" value="metallo-hydrolase-like_MBL-fold"/>
    <property type="match status" value="1"/>
</dbReference>
<evidence type="ECO:0000259" key="2">
    <source>
        <dbReference type="SMART" id="SM00849"/>
    </source>
</evidence>
<dbReference type="Proteomes" id="UP000438448">
    <property type="component" value="Unassembled WGS sequence"/>
</dbReference>
<dbReference type="EC" id="3.1.2.6" evidence="3"/>
<dbReference type="Gene3D" id="3.60.15.10">
    <property type="entry name" value="Ribonuclease Z/Hydroxyacylglutathione hydrolase-like"/>
    <property type="match status" value="1"/>
</dbReference>
<accession>A0A7K0D4M2</accession>
<evidence type="ECO:0000313" key="4">
    <source>
        <dbReference type="Proteomes" id="UP000438448"/>
    </source>
</evidence>
<protein>
    <submittedName>
        <fullName evidence="3">Hydroxyacylglutathione hydrolase GloC</fullName>
        <ecNumber evidence="3">3.1.2.6</ecNumber>
    </submittedName>
</protein>
<name>A0A7K0D4M2_9NOCA</name>
<comment type="caution">
    <text evidence="3">The sequence shown here is derived from an EMBL/GenBank/DDBJ whole genome shotgun (WGS) entry which is preliminary data.</text>
</comment>
<dbReference type="PANTHER" id="PTHR46233:SF1">
    <property type="entry name" value="CONSERVED PROTEIN"/>
    <property type="match status" value="1"/>
</dbReference>
<dbReference type="InterPro" id="IPR001279">
    <property type="entry name" value="Metallo-B-lactamas"/>
</dbReference>
<evidence type="ECO:0000313" key="3">
    <source>
        <dbReference type="EMBL" id="MQY20669.1"/>
    </source>
</evidence>
<dbReference type="Pfam" id="PF00753">
    <property type="entry name" value="Lactamase_B"/>
    <property type="match status" value="1"/>
</dbReference>